<reference evidence="2 3" key="1">
    <citation type="submission" date="2019-06" db="EMBL/GenBank/DDBJ databases">
        <title>Whole genome shotgun sequence of Acetobacter orleanensis NBRC 13752.</title>
        <authorList>
            <person name="Hosoyama A."/>
            <person name="Uohara A."/>
            <person name="Ohji S."/>
            <person name="Ichikawa N."/>
        </authorList>
    </citation>
    <scope>NUCLEOTIDE SEQUENCE [LARGE SCALE GENOMIC DNA]</scope>
    <source>
        <strain evidence="2 3">NBRC 13752</strain>
    </source>
</reference>
<feature type="transmembrane region" description="Helical" evidence="1">
    <location>
        <begin position="155"/>
        <end position="181"/>
    </location>
</feature>
<feature type="transmembrane region" description="Helical" evidence="1">
    <location>
        <begin position="100"/>
        <end position="122"/>
    </location>
</feature>
<protein>
    <submittedName>
        <fullName evidence="2">Uncharacterized protein</fullName>
    </submittedName>
</protein>
<feature type="transmembrane region" description="Helical" evidence="1">
    <location>
        <begin position="193"/>
        <end position="218"/>
    </location>
</feature>
<dbReference type="Proteomes" id="UP000317617">
    <property type="component" value="Unassembled WGS sequence"/>
</dbReference>
<dbReference type="STRING" id="104099.AD949_09770"/>
<feature type="transmembrane region" description="Helical" evidence="1">
    <location>
        <begin position="271"/>
        <end position="289"/>
    </location>
</feature>
<keyword evidence="1" id="KW-0812">Transmembrane</keyword>
<evidence type="ECO:0000313" key="2">
    <source>
        <dbReference type="EMBL" id="GEB83456.1"/>
    </source>
</evidence>
<proteinExistence type="predicted"/>
<keyword evidence="1" id="KW-1133">Transmembrane helix</keyword>
<feature type="transmembrane region" description="Helical" evidence="1">
    <location>
        <begin position="27"/>
        <end position="53"/>
    </location>
</feature>
<dbReference type="RefSeq" id="WP_048835049.1">
    <property type="nucleotide sequence ID" value="NZ_BJMU01000011.1"/>
</dbReference>
<evidence type="ECO:0000256" key="1">
    <source>
        <dbReference type="SAM" id="Phobius"/>
    </source>
</evidence>
<accession>A0A4Y3TM73</accession>
<feature type="transmembrane region" description="Helical" evidence="1">
    <location>
        <begin position="129"/>
        <end position="149"/>
    </location>
</feature>
<gene>
    <name evidence="2" type="ORF">AOR01nite_19330</name>
</gene>
<keyword evidence="1" id="KW-0472">Membrane</keyword>
<evidence type="ECO:0000313" key="3">
    <source>
        <dbReference type="Proteomes" id="UP000317617"/>
    </source>
</evidence>
<sequence>MVQAFSYLTKFYDPFSGALKSREQVSALFQGFGIFLAVILLFLTTSGAVQTIYFEHDDWPFMTRLLPDMASYTSPWDKTLFEGRWVNWFWSLEARALPARFLYCLYMLGYGLFCWLTACLLVSKISYRILLAFLLFFSVPFSILSLWPATLTPMVWLSALFIFSVLTLGFNFFLFSLYNILIFLSYSPMISSVTLLVLAVFPFFCLEIVLFYGLSYLAGIFTSFSLNKIFHGTFGIVLEGWRHPHPLHGLSDLKINSVKVFQFWLESLQTYEMEFAISFLLIISAFYFNRKTVIQFILGVGLVFLCESLLQVFSGADSPVRSTYWIWCFFIGSFALFIRTVEPDSRLKGCVVLAGALPILCSGGLLWFKTIQGYAKVSHYESYLRNRIVSTGATTVYVCGDVQTVPALKYQAYRAVRLAMWKLYAINLRPGPDAVCSAVASSPWTDIQLMPDHSAVVRFPAGTLDTAAF</sequence>
<organism evidence="2 3">
    <name type="scientific">Acetobacter orleanensis</name>
    <dbReference type="NCBI Taxonomy" id="104099"/>
    <lineage>
        <taxon>Bacteria</taxon>
        <taxon>Pseudomonadati</taxon>
        <taxon>Pseudomonadota</taxon>
        <taxon>Alphaproteobacteria</taxon>
        <taxon>Acetobacterales</taxon>
        <taxon>Acetobacteraceae</taxon>
        <taxon>Acetobacter</taxon>
    </lineage>
</organism>
<keyword evidence="3" id="KW-1185">Reference proteome</keyword>
<dbReference type="AlphaFoldDB" id="A0A4Y3TM73"/>
<feature type="transmembrane region" description="Helical" evidence="1">
    <location>
        <begin position="350"/>
        <end position="368"/>
    </location>
</feature>
<name>A0A4Y3TM73_9PROT</name>
<dbReference type="OrthoDB" id="7664031at2"/>
<feature type="transmembrane region" description="Helical" evidence="1">
    <location>
        <begin position="322"/>
        <end position="338"/>
    </location>
</feature>
<dbReference type="EMBL" id="BJMU01000011">
    <property type="protein sequence ID" value="GEB83456.1"/>
    <property type="molecule type" value="Genomic_DNA"/>
</dbReference>
<feature type="transmembrane region" description="Helical" evidence="1">
    <location>
        <begin position="296"/>
        <end position="316"/>
    </location>
</feature>
<comment type="caution">
    <text evidence="2">The sequence shown here is derived from an EMBL/GenBank/DDBJ whole genome shotgun (WGS) entry which is preliminary data.</text>
</comment>